<evidence type="ECO:0000313" key="10">
    <source>
        <dbReference type="Proteomes" id="UP000660885"/>
    </source>
</evidence>
<keyword evidence="2 7" id="KW-0813">Transport</keyword>
<feature type="transmembrane region" description="Helical" evidence="7">
    <location>
        <begin position="265"/>
        <end position="285"/>
    </location>
</feature>
<feature type="transmembrane region" description="Helical" evidence="7">
    <location>
        <begin position="170"/>
        <end position="190"/>
    </location>
</feature>
<name>A0ABS1U6N4_9PROT</name>
<keyword evidence="6 7" id="KW-0472">Membrane</keyword>
<accession>A0ABS1U6N4</accession>
<dbReference type="CDD" id="cd06261">
    <property type="entry name" value="TM_PBP2"/>
    <property type="match status" value="1"/>
</dbReference>
<gene>
    <name evidence="9" type="ORF">JMJ56_20105</name>
</gene>
<dbReference type="EMBL" id="JAETWB010000012">
    <property type="protein sequence ID" value="MBL6080324.1"/>
    <property type="molecule type" value="Genomic_DNA"/>
</dbReference>
<dbReference type="PROSITE" id="PS50928">
    <property type="entry name" value="ABC_TM1"/>
    <property type="match status" value="1"/>
</dbReference>
<protein>
    <submittedName>
        <fullName evidence="9">ABC transporter permease</fullName>
    </submittedName>
</protein>
<dbReference type="PANTHER" id="PTHR30151">
    <property type="entry name" value="ALKANE SULFONATE ABC TRANSPORTER-RELATED, MEMBRANE SUBUNIT"/>
    <property type="match status" value="1"/>
</dbReference>
<dbReference type="PANTHER" id="PTHR30151:SF0">
    <property type="entry name" value="ABC TRANSPORTER PERMEASE PROTEIN MJ0413-RELATED"/>
    <property type="match status" value="1"/>
</dbReference>
<evidence type="ECO:0000256" key="3">
    <source>
        <dbReference type="ARBA" id="ARBA00022475"/>
    </source>
</evidence>
<feature type="transmembrane region" description="Helical" evidence="7">
    <location>
        <begin position="236"/>
        <end position="258"/>
    </location>
</feature>
<reference evidence="9 10" key="1">
    <citation type="submission" date="2021-01" db="EMBL/GenBank/DDBJ databases">
        <title>Belnapia mucosa sp. nov. and Belnapia arida sp. nov., isolated from the Tabernas Desert (Almeria, Spain).</title>
        <authorList>
            <person name="Molina-Menor E."/>
            <person name="Vidal-Verdu A."/>
            <person name="Calonge A."/>
            <person name="Satari L."/>
            <person name="Pereto J."/>
            <person name="Porcar M."/>
        </authorList>
    </citation>
    <scope>NUCLEOTIDE SEQUENCE [LARGE SCALE GENOMIC DNA]</scope>
    <source>
        <strain evidence="9 10">T18</strain>
    </source>
</reference>
<keyword evidence="3" id="KW-1003">Cell membrane</keyword>
<keyword evidence="10" id="KW-1185">Reference proteome</keyword>
<comment type="similarity">
    <text evidence="7">Belongs to the binding-protein-dependent transport system permease family.</text>
</comment>
<keyword evidence="5 7" id="KW-1133">Transmembrane helix</keyword>
<proteinExistence type="inferred from homology"/>
<evidence type="ECO:0000256" key="7">
    <source>
        <dbReference type="RuleBase" id="RU363032"/>
    </source>
</evidence>
<evidence type="ECO:0000256" key="6">
    <source>
        <dbReference type="ARBA" id="ARBA00023136"/>
    </source>
</evidence>
<dbReference type="RefSeq" id="WP_202833559.1">
    <property type="nucleotide sequence ID" value="NZ_JAETWB010000012.1"/>
</dbReference>
<comment type="subcellular location">
    <subcellularLocation>
        <location evidence="1 7">Cell membrane</location>
        <topology evidence="1 7">Multi-pass membrane protein</topology>
    </subcellularLocation>
</comment>
<comment type="caution">
    <text evidence="9">The sequence shown here is derived from an EMBL/GenBank/DDBJ whole genome shotgun (WGS) entry which is preliminary data.</text>
</comment>
<feature type="transmembrane region" description="Helical" evidence="7">
    <location>
        <begin position="139"/>
        <end position="164"/>
    </location>
</feature>
<dbReference type="InterPro" id="IPR000515">
    <property type="entry name" value="MetI-like"/>
</dbReference>
<evidence type="ECO:0000313" key="9">
    <source>
        <dbReference type="EMBL" id="MBL6080324.1"/>
    </source>
</evidence>
<evidence type="ECO:0000256" key="1">
    <source>
        <dbReference type="ARBA" id="ARBA00004651"/>
    </source>
</evidence>
<evidence type="ECO:0000256" key="2">
    <source>
        <dbReference type="ARBA" id="ARBA00022448"/>
    </source>
</evidence>
<feature type="transmembrane region" description="Helical" evidence="7">
    <location>
        <begin position="211"/>
        <end position="230"/>
    </location>
</feature>
<sequence>MIARVAAKAGFHEAGRPLLSAERKASISAWASKCGWAIISVGMFALIWELLWAVGLADPKLLPPPHVFLGNFVEQARNFNTAQRWQIGAGVAAGPTPWEAVGITILSSTGRVFTGLLLAAVGSIVLGVSIRYSGWAERLILPTVTLLAPVSPVAWLPVAIFLFGIGNGPAVFMVFIALFFTMTLSTIAQIDAVDRNFINVARTMGATKRQIYARVVVPAILPGLLVVLRLNLFGAWMVVLVAEATGVGYGLGQVIMLARNTFNPSLVFFTITLIGLLGFGFDWLLRKVQARVLYWVPENKVIAGV</sequence>
<dbReference type="Proteomes" id="UP000660885">
    <property type="component" value="Unassembled WGS sequence"/>
</dbReference>
<dbReference type="SUPFAM" id="SSF161098">
    <property type="entry name" value="MetI-like"/>
    <property type="match status" value="1"/>
</dbReference>
<evidence type="ECO:0000256" key="4">
    <source>
        <dbReference type="ARBA" id="ARBA00022692"/>
    </source>
</evidence>
<feature type="transmembrane region" description="Helical" evidence="7">
    <location>
        <begin position="112"/>
        <end position="132"/>
    </location>
</feature>
<organism evidence="9 10">
    <name type="scientific">Belnapia arida</name>
    <dbReference type="NCBI Taxonomy" id="2804533"/>
    <lineage>
        <taxon>Bacteria</taxon>
        <taxon>Pseudomonadati</taxon>
        <taxon>Pseudomonadota</taxon>
        <taxon>Alphaproteobacteria</taxon>
        <taxon>Acetobacterales</taxon>
        <taxon>Roseomonadaceae</taxon>
        <taxon>Belnapia</taxon>
    </lineage>
</organism>
<dbReference type="InterPro" id="IPR035906">
    <property type="entry name" value="MetI-like_sf"/>
</dbReference>
<feature type="domain" description="ABC transmembrane type-1" evidence="8">
    <location>
        <begin position="101"/>
        <end position="285"/>
    </location>
</feature>
<feature type="transmembrane region" description="Helical" evidence="7">
    <location>
        <begin position="34"/>
        <end position="54"/>
    </location>
</feature>
<keyword evidence="4 7" id="KW-0812">Transmembrane</keyword>
<evidence type="ECO:0000256" key="5">
    <source>
        <dbReference type="ARBA" id="ARBA00022989"/>
    </source>
</evidence>
<dbReference type="Gene3D" id="1.10.3720.10">
    <property type="entry name" value="MetI-like"/>
    <property type="match status" value="1"/>
</dbReference>
<evidence type="ECO:0000259" key="8">
    <source>
        <dbReference type="PROSITE" id="PS50928"/>
    </source>
</evidence>
<dbReference type="Pfam" id="PF00528">
    <property type="entry name" value="BPD_transp_1"/>
    <property type="match status" value="1"/>
</dbReference>